<comment type="caution">
    <text evidence="1">The sequence shown here is derived from an EMBL/GenBank/DDBJ whole genome shotgun (WGS) entry which is preliminary data.</text>
</comment>
<gene>
    <name evidence="1" type="ORF">LCGC14_2273440</name>
</gene>
<protein>
    <submittedName>
        <fullName evidence="1">Uncharacterized protein</fullName>
    </submittedName>
</protein>
<proteinExistence type="predicted"/>
<sequence length="175" mass="19973">DLVEYGITTSKADYWVHVVPPAKAIYVYKRTAMLGSIKRNMNKFEQREIVSARGWIVPKTMKFIRKVGLPAAWFVDWTTVNKESDHAVGEYCEHVCFDACEQGYFPFRVEVEYIDDLSEQYEGCDLRARINPIRIEVKADVKAADTPNLFVQTHEGGHDHAGRNAHRAIQAEVVA</sequence>
<reference evidence="1" key="1">
    <citation type="journal article" date="2015" name="Nature">
        <title>Complex archaea that bridge the gap between prokaryotes and eukaryotes.</title>
        <authorList>
            <person name="Spang A."/>
            <person name="Saw J.H."/>
            <person name="Jorgensen S.L."/>
            <person name="Zaremba-Niedzwiedzka K."/>
            <person name="Martijn J."/>
            <person name="Lind A.E."/>
            <person name="van Eijk R."/>
            <person name="Schleper C."/>
            <person name="Guy L."/>
            <person name="Ettema T.J."/>
        </authorList>
    </citation>
    <scope>NUCLEOTIDE SEQUENCE</scope>
</reference>
<evidence type="ECO:0000313" key="1">
    <source>
        <dbReference type="EMBL" id="KKL53635.1"/>
    </source>
</evidence>
<organism evidence="1">
    <name type="scientific">marine sediment metagenome</name>
    <dbReference type="NCBI Taxonomy" id="412755"/>
    <lineage>
        <taxon>unclassified sequences</taxon>
        <taxon>metagenomes</taxon>
        <taxon>ecological metagenomes</taxon>
    </lineage>
</organism>
<feature type="non-terminal residue" evidence="1">
    <location>
        <position position="1"/>
    </location>
</feature>
<name>A0A0F9F8T9_9ZZZZ</name>
<accession>A0A0F9F8T9</accession>
<dbReference type="EMBL" id="LAZR01031478">
    <property type="protein sequence ID" value="KKL53635.1"/>
    <property type="molecule type" value="Genomic_DNA"/>
</dbReference>
<dbReference type="AlphaFoldDB" id="A0A0F9F8T9"/>